<dbReference type="InterPro" id="IPR045074">
    <property type="entry name" value="GST_C_Tau"/>
</dbReference>
<evidence type="ECO:0000256" key="3">
    <source>
        <dbReference type="ARBA" id="ARBA00022490"/>
    </source>
</evidence>
<dbReference type="EMBL" id="BPVZ01000053">
    <property type="protein sequence ID" value="GKV19491.1"/>
    <property type="molecule type" value="Genomic_DNA"/>
</dbReference>
<dbReference type="SFLD" id="SFLDG00358">
    <property type="entry name" value="Main_(cytGST)"/>
    <property type="match status" value="1"/>
</dbReference>
<proteinExistence type="inferred from homology"/>
<dbReference type="InterPro" id="IPR004046">
    <property type="entry name" value="GST_C"/>
</dbReference>
<dbReference type="Gene3D" id="3.40.30.10">
    <property type="entry name" value="Glutaredoxin"/>
    <property type="match status" value="1"/>
</dbReference>
<evidence type="ECO:0000256" key="6">
    <source>
        <dbReference type="ARBA" id="ARBA00025743"/>
    </source>
</evidence>
<gene>
    <name evidence="10" type="ORF">SLEP1_g29746</name>
</gene>
<accession>A0AAV5K3R1</accession>
<dbReference type="SFLD" id="SFLDS00019">
    <property type="entry name" value="Glutathione_Transferase_(cytos"/>
    <property type="match status" value="1"/>
</dbReference>
<organism evidence="10 11">
    <name type="scientific">Rubroshorea leprosula</name>
    <dbReference type="NCBI Taxonomy" id="152421"/>
    <lineage>
        <taxon>Eukaryota</taxon>
        <taxon>Viridiplantae</taxon>
        <taxon>Streptophyta</taxon>
        <taxon>Embryophyta</taxon>
        <taxon>Tracheophyta</taxon>
        <taxon>Spermatophyta</taxon>
        <taxon>Magnoliopsida</taxon>
        <taxon>eudicotyledons</taxon>
        <taxon>Gunneridae</taxon>
        <taxon>Pentapetalae</taxon>
        <taxon>rosids</taxon>
        <taxon>malvids</taxon>
        <taxon>Malvales</taxon>
        <taxon>Dipterocarpaceae</taxon>
        <taxon>Rubroshorea</taxon>
    </lineage>
</organism>
<dbReference type="GO" id="GO:0004364">
    <property type="term" value="F:glutathione transferase activity"/>
    <property type="evidence" value="ECO:0007669"/>
    <property type="project" value="UniProtKB-EC"/>
</dbReference>
<dbReference type="Pfam" id="PF02798">
    <property type="entry name" value="GST_N"/>
    <property type="match status" value="1"/>
</dbReference>
<dbReference type="PROSITE" id="PS50405">
    <property type="entry name" value="GST_CTER"/>
    <property type="match status" value="1"/>
</dbReference>
<dbReference type="InterPro" id="IPR036249">
    <property type="entry name" value="Thioredoxin-like_sf"/>
</dbReference>
<dbReference type="PROSITE" id="PS50404">
    <property type="entry name" value="GST_NTER"/>
    <property type="match status" value="1"/>
</dbReference>
<keyword evidence="11" id="KW-1185">Reference proteome</keyword>
<dbReference type="SFLD" id="SFLDG01152">
    <property type="entry name" value="Main.3:_Omega-_and_Tau-like"/>
    <property type="match status" value="1"/>
</dbReference>
<dbReference type="GO" id="GO:0005829">
    <property type="term" value="C:cytosol"/>
    <property type="evidence" value="ECO:0007669"/>
    <property type="project" value="UniProtKB-SubCell"/>
</dbReference>
<dbReference type="InterPro" id="IPR010987">
    <property type="entry name" value="Glutathione-S-Trfase_C-like"/>
</dbReference>
<evidence type="ECO:0000256" key="5">
    <source>
        <dbReference type="ARBA" id="ARBA00022679"/>
    </source>
</evidence>
<dbReference type="PANTHER" id="PTHR11260">
    <property type="entry name" value="GLUTATHIONE S-TRANSFERASE, GST, SUPERFAMILY, GST DOMAIN CONTAINING"/>
    <property type="match status" value="1"/>
</dbReference>
<comment type="caution">
    <text evidence="10">The sequence shown here is derived from an EMBL/GenBank/DDBJ whole genome shotgun (WGS) entry which is preliminary data.</text>
</comment>
<evidence type="ECO:0000256" key="7">
    <source>
        <dbReference type="ARBA" id="ARBA00047960"/>
    </source>
</evidence>
<evidence type="ECO:0000259" key="9">
    <source>
        <dbReference type="PROSITE" id="PS50405"/>
    </source>
</evidence>
<comment type="similarity">
    <text evidence="6">Belongs to the GST superfamily. Tau family.</text>
</comment>
<dbReference type="PANTHER" id="PTHR11260:SF679">
    <property type="entry name" value="GLUTATHIONE TRANSFERASE"/>
    <property type="match status" value="1"/>
</dbReference>
<evidence type="ECO:0000259" key="8">
    <source>
        <dbReference type="PROSITE" id="PS50404"/>
    </source>
</evidence>
<dbReference type="Proteomes" id="UP001054252">
    <property type="component" value="Unassembled WGS sequence"/>
</dbReference>
<evidence type="ECO:0000256" key="4">
    <source>
        <dbReference type="ARBA" id="ARBA00022575"/>
    </source>
</evidence>
<dbReference type="GO" id="GO:0009407">
    <property type="term" value="P:toxin catabolic process"/>
    <property type="evidence" value="ECO:0007669"/>
    <property type="project" value="UniProtKB-ARBA"/>
</dbReference>
<dbReference type="InterPro" id="IPR045073">
    <property type="entry name" value="Omega/Tau-like"/>
</dbReference>
<comment type="subcellular location">
    <subcellularLocation>
        <location evidence="1">Cytoplasm</location>
        <location evidence="1">Cytosol</location>
    </subcellularLocation>
</comment>
<keyword evidence="3" id="KW-0963">Cytoplasm</keyword>
<sequence>MGDVKLLGTWPSPFSYRVIWALKLKGIPYEYIEQDLLNKSPLLLQSNPVHKKIPVLIHGGKPIAESIIILQYIEEKWPQNPLLPSDPHEKAVARFWVKFADEKSLSIWKVFRFSGEEQEKGLKESLEMLEIIEEHAPGLGQKKFFGGDKIGMVDLALGLVAHWMGAIEEVTGVQIMEAGKFPRLEAWMKNFKEDPVIKENLPELKDMLAALKRRREIHLASK</sequence>
<keyword evidence="4" id="KW-0216">Detoxification</keyword>
<dbReference type="Pfam" id="PF00043">
    <property type="entry name" value="GST_C"/>
    <property type="match status" value="1"/>
</dbReference>
<dbReference type="SUPFAM" id="SSF47616">
    <property type="entry name" value="GST C-terminal domain-like"/>
    <property type="match status" value="1"/>
</dbReference>
<evidence type="ECO:0000256" key="2">
    <source>
        <dbReference type="ARBA" id="ARBA00012452"/>
    </source>
</evidence>
<dbReference type="CDD" id="cd03185">
    <property type="entry name" value="GST_C_Tau"/>
    <property type="match status" value="1"/>
</dbReference>
<dbReference type="EC" id="2.5.1.18" evidence="2"/>
<dbReference type="FunFam" id="1.20.1050.10:FF:000012">
    <property type="entry name" value="Tau class glutathione S-transferase"/>
    <property type="match status" value="1"/>
</dbReference>
<dbReference type="InterPro" id="IPR036282">
    <property type="entry name" value="Glutathione-S-Trfase_C_sf"/>
</dbReference>
<dbReference type="CDD" id="cd03058">
    <property type="entry name" value="GST_N_Tau"/>
    <property type="match status" value="1"/>
</dbReference>
<dbReference type="Gene3D" id="1.20.1050.10">
    <property type="match status" value="1"/>
</dbReference>
<evidence type="ECO:0000313" key="10">
    <source>
        <dbReference type="EMBL" id="GKV19491.1"/>
    </source>
</evidence>
<dbReference type="FunFam" id="3.40.30.10:FF:000014">
    <property type="entry name" value="Tau class glutathione S-transferase"/>
    <property type="match status" value="1"/>
</dbReference>
<comment type="catalytic activity">
    <reaction evidence="7">
        <text>RX + glutathione = an S-substituted glutathione + a halide anion + H(+)</text>
        <dbReference type="Rhea" id="RHEA:16437"/>
        <dbReference type="ChEBI" id="CHEBI:15378"/>
        <dbReference type="ChEBI" id="CHEBI:16042"/>
        <dbReference type="ChEBI" id="CHEBI:17792"/>
        <dbReference type="ChEBI" id="CHEBI:57925"/>
        <dbReference type="ChEBI" id="CHEBI:90779"/>
        <dbReference type="EC" id="2.5.1.18"/>
    </reaction>
</comment>
<dbReference type="InterPro" id="IPR004045">
    <property type="entry name" value="Glutathione_S-Trfase_N"/>
</dbReference>
<evidence type="ECO:0000256" key="1">
    <source>
        <dbReference type="ARBA" id="ARBA00004514"/>
    </source>
</evidence>
<name>A0AAV5K3R1_9ROSI</name>
<protein>
    <recommendedName>
        <fullName evidence="2">glutathione transferase</fullName>
        <ecNumber evidence="2">2.5.1.18</ecNumber>
    </recommendedName>
</protein>
<keyword evidence="5" id="KW-0808">Transferase</keyword>
<dbReference type="GO" id="GO:0006749">
    <property type="term" value="P:glutathione metabolic process"/>
    <property type="evidence" value="ECO:0007669"/>
    <property type="project" value="InterPro"/>
</dbReference>
<feature type="domain" description="GST N-terminal" evidence="8">
    <location>
        <begin position="2"/>
        <end position="81"/>
    </location>
</feature>
<dbReference type="InterPro" id="IPR040079">
    <property type="entry name" value="Glutathione_S-Trfase"/>
</dbReference>
<evidence type="ECO:0000313" key="11">
    <source>
        <dbReference type="Proteomes" id="UP001054252"/>
    </source>
</evidence>
<feature type="domain" description="GST C-terminal" evidence="9">
    <location>
        <begin position="86"/>
        <end position="211"/>
    </location>
</feature>
<dbReference type="AlphaFoldDB" id="A0AAV5K3R1"/>
<dbReference type="SUPFAM" id="SSF52833">
    <property type="entry name" value="Thioredoxin-like"/>
    <property type="match status" value="1"/>
</dbReference>
<reference evidence="10 11" key="1">
    <citation type="journal article" date="2021" name="Commun. Biol.">
        <title>The genome of Shorea leprosula (Dipterocarpaceae) highlights the ecological relevance of drought in aseasonal tropical rainforests.</title>
        <authorList>
            <person name="Ng K.K.S."/>
            <person name="Kobayashi M.J."/>
            <person name="Fawcett J.A."/>
            <person name="Hatakeyama M."/>
            <person name="Paape T."/>
            <person name="Ng C.H."/>
            <person name="Ang C.C."/>
            <person name="Tnah L.H."/>
            <person name="Lee C.T."/>
            <person name="Nishiyama T."/>
            <person name="Sese J."/>
            <person name="O'Brien M.J."/>
            <person name="Copetti D."/>
            <person name="Mohd Noor M.I."/>
            <person name="Ong R.C."/>
            <person name="Putra M."/>
            <person name="Sireger I.Z."/>
            <person name="Indrioko S."/>
            <person name="Kosugi Y."/>
            <person name="Izuno A."/>
            <person name="Isagi Y."/>
            <person name="Lee S.L."/>
            <person name="Shimizu K.K."/>
        </authorList>
    </citation>
    <scope>NUCLEOTIDE SEQUENCE [LARGE SCALE GENOMIC DNA]</scope>
    <source>
        <strain evidence="10">214</strain>
    </source>
</reference>